<sequence>MTDVKEDAAYEAMWKALDDCCCSKAKVSLTHITNNQGGLCRLLAVIRGVVPSQVNEETMAVWYVVSHEAEVDVISGYFRDNLDWRELFRELFTFTEPQVGKMFITTYSAVRQLFSMRENGPSSLRKQLVIMDMGMGLQSAEMAVAARAWMEYVVDDSRKTYDPPRSYSLLSISNSEALIDSAMMQPYVEAVEGWDPTIRAHRIEFPLMPTTCHSVDDWPTAIKNNIVSEWQAKKTTGQTIVCLMASHEVDALAEAVKKVDKHIPVVTYFLHPWTNKETTDMAADSSELRLLYVNPEISFVPEIKDIKAIYIGQTMDQFVMDHNISTVVRACIPTPSTVMSLASAIAASHLQTESIGIHALSRTVDLAKTPNHPRKGRDLMYMLFKMTQVCPGGGTLPWLDSSVGQAHGHDIQWQVESAKRLVLLKLNEYADMADESELMRNVFRMTRTARESIPDLDLATDQGNKMNALVLLGCIRDTMSEEVRRIIIELAALIWMDPVAIYKPSFKPRLRRLMLENCSQRKSGYLTPYLHQGQLWSALGWLWACERFFSGMAPTGLATFFAAAINTAALERVVRQKKAWLDIFKVEDRKTHRGDLSMNDFLDIEKSLVRAFLFNSMLVIGNSHGSPAPYFGRDVASQIVLQTPVESVRCEDMVDWKQVIDASPETGIFAIYTHLERTQDLDGKWRYTPLNATIVSKAAMQPVMQGMAPQGLRSLQPILRVPEYL</sequence>
<dbReference type="Proteomes" id="UP001140453">
    <property type="component" value="Unassembled WGS sequence"/>
</dbReference>
<keyword evidence="2" id="KW-1185">Reference proteome</keyword>
<dbReference type="OrthoDB" id="10550728at2759"/>
<dbReference type="AlphaFoldDB" id="A0A9W8YWE1"/>
<evidence type="ECO:0000313" key="1">
    <source>
        <dbReference type="EMBL" id="KAJ4392245.1"/>
    </source>
</evidence>
<evidence type="ECO:0000313" key="2">
    <source>
        <dbReference type="Proteomes" id="UP001140453"/>
    </source>
</evidence>
<dbReference type="EMBL" id="JAPEVB010000003">
    <property type="protein sequence ID" value="KAJ4392245.1"/>
    <property type="molecule type" value="Genomic_DNA"/>
</dbReference>
<reference evidence="1" key="1">
    <citation type="submission" date="2022-10" db="EMBL/GenBank/DDBJ databases">
        <title>Tapping the CABI collections for fungal endophytes: first genome assemblies for Collariella, Neodidymelliopsis, Ascochyta clinopodiicola, Didymella pomorum, Didymosphaeria variabile, Neocosmospora piperis and Neocucurbitaria cava.</title>
        <authorList>
            <person name="Hill R."/>
        </authorList>
    </citation>
    <scope>NUCLEOTIDE SEQUENCE</scope>
    <source>
        <strain evidence="1">IMI 355082</strain>
    </source>
</reference>
<proteinExistence type="predicted"/>
<gene>
    <name evidence="1" type="ORF">N0V93_005870</name>
</gene>
<protein>
    <submittedName>
        <fullName evidence="1">Uncharacterized protein</fullName>
    </submittedName>
</protein>
<accession>A0A9W8YWE1</accession>
<organism evidence="1 2">
    <name type="scientific">Gnomoniopsis smithogilvyi</name>
    <dbReference type="NCBI Taxonomy" id="1191159"/>
    <lineage>
        <taxon>Eukaryota</taxon>
        <taxon>Fungi</taxon>
        <taxon>Dikarya</taxon>
        <taxon>Ascomycota</taxon>
        <taxon>Pezizomycotina</taxon>
        <taxon>Sordariomycetes</taxon>
        <taxon>Sordariomycetidae</taxon>
        <taxon>Diaporthales</taxon>
        <taxon>Gnomoniaceae</taxon>
        <taxon>Gnomoniopsis</taxon>
    </lineage>
</organism>
<comment type="caution">
    <text evidence="1">The sequence shown here is derived from an EMBL/GenBank/DDBJ whole genome shotgun (WGS) entry which is preliminary data.</text>
</comment>
<name>A0A9W8YWE1_9PEZI</name>